<evidence type="ECO:0000313" key="4">
    <source>
        <dbReference type="EMBL" id="SER05818.1"/>
    </source>
</evidence>
<dbReference type="PANTHER" id="PTHR34475:SF1">
    <property type="entry name" value="CYTOSKELETON PROTEIN RODZ"/>
    <property type="match status" value="1"/>
</dbReference>
<evidence type="ECO:0000256" key="1">
    <source>
        <dbReference type="SAM" id="MobiDB-lite"/>
    </source>
</evidence>
<dbReference type="InterPro" id="IPR001387">
    <property type="entry name" value="Cro/C1-type_HTH"/>
</dbReference>
<accession>A0A1H9L3C9</accession>
<feature type="transmembrane region" description="Helical" evidence="2">
    <location>
        <begin position="118"/>
        <end position="138"/>
    </location>
</feature>
<dbReference type="AlphaFoldDB" id="A0A1H9L3C9"/>
<dbReference type="Pfam" id="PF13413">
    <property type="entry name" value="HTH_25"/>
    <property type="match status" value="1"/>
</dbReference>
<protein>
    <recommendedName>
        <fullName evidence="3">HTH cro/C1-type domain-containing protein</fullName>
    </recommendedName>
</protein>
<gene>
    <name evidence="4" type="ORF">SAMN03080615_03775</name>
</gene>
<dbReference type="InterPro" id="IPR025194">
    <property type="entry name" value="RodZ-like_C"/>
</dbReference>
<name>A0A1H9L3C9_9GAMM</name>
<keyword evidence="2" id="KW-0812">Transmembrane</keyword>
<dbReference type="InterPro" id="IPR010982">
    <property type="entry name" value="Lambda_DNA-bd_dom_sf"/>
</dbReference>
<evidence type="ECO:0000256" key="2">
    <source>
        <dbReference type="SAM" id="Phobius"/>
    </source>
</evidence>
<organism evidence="4 5">
    <name type="scientific">Amphritea atlantica</name>
    <dbReference type="NCBI Taxonomy" id="355243"/>
    <lineage>
        <taxon>Bacteria</taxon>
        <taxon>Pseudomonadati</taxon>
        <taxon>Pseudomonadota</taxon>
        <taxon>Gammaproteobacteria</taxon>
        <taxon>Oceanospirillales</taxon>
        <taxon>Oceanospirillaceae</taxon>
        <taxon>Amphritea</taxon>
    </lineage>
</organism>
<dbReference type="STRING" id="355243.SAMN03080615_03775"/>
<keyword evidence="2" id="KW-0472">Membrane</keyword>
<dbReference type="PANTHER" id="PTHR34475">
    <property type="match status" value="1"/>
</dbReference>
<keyword evidence="2" id="KW-1133">Transmembrane helix</keyword>
<proteinExistence type="predicted"/>
<evidence type="ECO:0000259" key="3">
    <source>
        <dbReference type="PROSITE" id="PS50943"/>
    </source>
</evidence>
<feature type="domain" description="HTH cro/C1-type" evidence="3">
    <location>
        <begin position="23"/>
        <end position="54"/>
    </location>
</feature>
<dbReference type="RefSeq" id="WP_091361280.1">
    <property type="nucleotide sequence ID" value="NZ_AP025284.1"/>
</dbReference>
<evidence type="ECO:0000313" key="5">
    <source>
        <dbReference type="Proteomes" id="UP000198749"/>
    </source>
</evidence>
<dbReference type="Gene3D" id="1.10.260.40">
    <property type="entry name" value="lambda repressor-like DNA-binding domains"/>
    <property type="match status" value="1"/>
</dbReference>
<dbReference type="Proteomes" id="UP000198749">
    <property type="component" value="Unassembled WGS sequence"/>
</dbReference>
<reference evidence="5" key="1">
    <citation type="submission" date="2016-10" db="EMBL/GenBank/DDBJ databases">
        <authorList>
            <person name="Varghese N."/>
            <person name="Submissions S."/>
        </authorList>
    </citation>
    <scope>NUCLEOTIDE SEQUENCE [LARGE SCALE GENOMIC DNA]</scope>
    <source>
        <strain evidence="5">DSM 18887</strain>
    </source>
</reference>
<keyword evidence="5" id="KW-1185">Reference proteome</keyword>
<dbReference type="PROSITE" id="PS50943">
    <property type="entry name" value="HTH_CROC1"/>
    <property type="match status" value="1"/>
</dbReference>
<dbReference type="EMBL" id="FOGB01000015">
    <property type="protein sequence ID" value="SER05818.1"/>
    <property type="molecule type" value="Genomic_DNA"/>
</dbReference>
<feature type="region of interest" description="Disordered" evidence="1">
    <location>
        <begin position="198"/>
        <end position="222"/>
    </location>
</feature>
<sequence>MSNEQLLNQEAEGLETEFPAGELAVAREQQGLTRSDVARELRLSEKYIDSLERGAFNELPSMVFARGYIQSYTKLLKLDAKHYLDLFDRLYGRTGAGAAPQFRIAPGVQSTAKLGDPVIKWSAWIFVLAIIAATVWWWKTQQGVGQPVSQMPAAQSVEVESVDGSTLIVPSGITEESEAQSSDQPGIDAALPDVATEAGQDTAAAVTGSPEEEMAPEAGDTSETLVAGDTAVEEPDPQPVTGSDASLRITFTDECWVSVEDHTGKVLAMRVKPAGSELSVSGETPIKLLLGRVEAVGQVFFNGTPIEFNRDSRSGVVRLTLPQ</sequence>
<dbReference type="CDD" id="cd00093">
    <property type="entry name" value="HTH_XRE"/>
    <property type="match status" value="1"/>
</dbReference>
<dbReference type="Pfam" id="PF13464">
    <property type="entry name" value="RodZ_C"/>
    <property type="match status" value="1"/>
</dbReference>
<dbReference type="InterPro" id="IPR050400">
    <property type="entry name" value="Bact_Cytoskel_RodZ"/>
</dbReference>
<dbReference type="GO" id="GO:0003677">
    <property type="term" value="F:DNA binding"/>
    <property type="evidence" value="ECO:0007669"/>
    <property type="project" value="InterPro"/>
</dbReference>
<dbReference type="OrthoDB" id="9790252at2"/>